<feature type="compositionally biased region" description="Polar residues" evidence="8">
    <location>
        <begin position="402"/>
        <end position="418"/>
    </location>
</feature>
<sequence>MSARWRSLPLDDTNIPHLLIKAKLSSSGYTIHLTDLSRVWGETLTKREIKVRALLEECSIDPSEGDDQYQILLDKIQQAIDQLDGSSFELGPAKGVEGGLVLSLSAPLPSPLPVLRWQIHVSPLPPTALESSLIRPLLQHAQTLQSRIQSLVHELTEKDRVISKITDRLETSGNDLTAVFPGVSNIKVSRKNSQREQLARHVRGLGDFDESAWQAQQRTVQGNGVLEGRELDGLLRGLPEGSTDEERNGDWWRMLSAGVGSKPIANQDSQLQRHVASQRIDGPATNGLADPNDDVAMTDGNDPDEDFQRQGTPPHLKATKNVSRDVSQVETSSLSRAATNETQVTAEDESTEDDDDLDAPPRKLTAPKRSGTIAQVRQRTAIPDTAARPSSKLRATGGGGPQSLSPAKNSLPQPQTLSLAKPPRGKLGAIGGEAKASATPGPAPEPAAASPAKPRAKLGAIGGKSKAVVPSPDPTSDPTLESSTPSPAMPQKLGTLGGKKNVPGAASTSTSRQPSEAPSTASTANDGTPARQSRGSERRTVKAPTPPTETSQERADRKRLELKRQLDESAAKGAGKKKRKF</sequence>
<dbReference type="PANTHER" id="PTHR32235">
    <property type="entry name" value="NON-HOMOLOGOUS END-JOINING FACTOR 1"/>
    <property type="match status" value="1"/>
</dbReference>
<dbReference type="Proteomes" id="UP000309340">
    <property type="component" value="Unassembled WGS sequence"/>
</dbReference>
<evidence type="ECO:0000256" key="6">
    <source>
        <dbReference type="ARBA" id="ARBA00025747"/>
    </source>
</evidence>
<dbReference type="OrthoDB" id="2155935at2759"/>
<feature type="compositionally biased region" description="Acidic residues" evidence="8">
    <location>
        <begin position="346"/>
        <end position="358"/>
    </location>
</feature>
<keyword evidence="2" id="KW-0227">DNA damage</keyword>
<keyword evidence="4" id="KW-0234">DNA repair</keyword>
<evidence type="ECO:0000256" key="2">
    <source>
        <dbReference type="ARBA" id="ARBA00022763"/>
    </source>
</evidence>
<feature type="compositionally biased region" description="Polar residues" evidence="8">
    <location>
        <begin position="506"/>
        <end position="533"/>
    </location>
</feature>
<keyword evidence="12" id="KW-1185">Reference proteome</keyword>
<evidence type="ECO:0000256" key="1">
    <source>
        <dbReference type="ARBA" id="ARBA00004123"/>
    </source>
</evidence>
<dbReference type="EMBL" id="NAJQ01000195">
    <property type="protein sequence ID" value="TKA75381.1"/>
    <property type="molecule type" value="Genomic_DNA"/>
</dbReference>
<organism evidence="11 12">
    <name type="scientific">Friedmanniomyces simplex</name>
    <dbReference type="NCBI Taxonomy" id="329884"/>
    <lineage>
        <taxon>Eukaryota</taxon>
        <taxon>Fungi</taxon>
        <taxon>Dikarya</taxon>
        <taxon>Ascomycota</taxon>
        <taxon>Pezizomycotina</taxon>
        <taxon>Dothideomycetes</taxon>
        <taxon>Dothideomycetidae</taxon>
        <taxon>Mycosphaerellales</taxon>
        <taxon>Teratosphaeriaceae</taxon>
        <taxon>Friedmanniomyces</taxon>
    </lineage>
</organism>
<evidence type="ECO:0000256" key="3">
    <source>
        <dbReference type="ARBA" id="ARBA00023125"/>
    </source>
</evidence>
<dbReference type="GO" id="GO:0006303">
    <property type="term" value="P:double-strand break repair via nonhomologous end joining"/>
    <property type="evidence" value="ECO:0007669"/>
    <property type="project" value="UniProtKB-ARBA"/>
</dbReference>
<feature type="compositionally biased region" description="Polar residues" evidence="8">
    <location>
        <begin position="474"/>
        <end position="486"/>
    </location>
</feature>
<dbReference type="InterPro" id="IPR052287">
    <property type="entry name" value="NHEJ_factor"/>
</dbReference>
<evidence type="ECO:0000256" key="4">
    <source>
        <dbReference type="ARBA" id="ARBA00023204"/>
    </source>
</evidence>
<dbReference type="InterPro" id="IPR053829">
    <property type="entry name" value="XLF-like_CC"/>
</dbReference>
<feature type="compositionally biased region" description="Polar residues" evidence="8">
    <location>
        <begin position="320"/>
        <end position="345"/>
    </location>
</feature>
<evidence type="ECO:0000313" key="12">
    <source>
        <dbReference type="Proteomes" id="UP000309340"/>
    </source>
</evidence>
<dbReference type="Pfam" id="PF21928">
    <property type="entry name" value="XLF_CC"/>
    <property type="match status" value="1"/>
</dbReference>
<dbReference type="AlphaFoldDB" id="A0A4U0XGM7"/>
<feature type="compositionally biased region" description="Low complexity" evidence="8">
    <location>
        <begin position="436"/>
        <end position="453"/>
    </location>
</feature>
<dbReference type="PANTHER" id="PTHR32235:SF1">
    <property type="entry name" value="NON-HOMOLOGOUS END-JOINING FACTOR 1"/>
    <property type="match status" value="1"/>
</dbReference>
<dbReference type="GO" id="GO:0045027">
    <property type="term" value="F:DNA end binding"/>
    <property type="evidence" value="ECO:0007669"/>
    <property type="project" value="TreeGrafter"/>
</dbReference>
<dbReference type="STRING" id="329884.A0A4U0XGM7"/>
<keyword evidence="3" id="KW-0238">DNA-binding</keyword>
<dbReference type="InterPro" id="IPR015381">
    <property type="entry name" value="XLF-like_N"/>
</dbReference>
<reference evidence="11 12" key="1">
    <citation type="submission" date="2017-03" db="EMBL/GenBank/DDBJ databases">
        <title>Genomes of endolithic fungi from Antarctica.</title>
        <authorList>
            <person name="Coleine C."/>
            <person name="Masonjones S."/>
            <person name="Stajich J.E."/>
        </authorList>
    </citation>
    <scope>NUCLEOTIDE SEQUENCE [LARGE SCALE GENOMIC DNA]</scope>
    <source>
        <strain evidence="11 12">CCFEE 5184</strain>
    </source>
</reference>
<feature type="region of interest" description="Disordered" evidence="8">
    <location>
        <begin position="281"/>
        <end position="581"/>
    </location>
</feature>
<dbReference type="Gene3D" id="2.170.210.10">
    <property type="entry name" value="DNA double-strand break repair and VJ recombination XRCC4, N-terminal"/>
    <property type="match status" value="1"/>
</dbReference>
<keyword evidence="5" id="KW-0539">Nucleus</keyword>
<evidence type="ECO:0000256" key="5">
    <source>
        <dbReference type="ARBA" id="ARBA00023242"/>
    </source>
</evidence>
<feature type="domain" description="XLF-like N-terminal" evidence="9">
    <location>
        <begin position="4"/>
        <end position="122"/>
    </location>
</feature>
<protein>
    <recommendedName>
        <fullName evidence="7">Non-homologous end-joining factor 1</fullName>
    </recommendedName>
</protein>
<dbReference type="GO" id="GO:0032807">
    <property type="term" value="C:DNA ligase IV complex"/>
    <property type="evidence" value="ECO:0007669"/>
    <property type="project" value="TreeGrafter"/>
</dbReference>
<comment type="subcellular location">
    <subcellularLocation>
        <location evidence="1">Nucleus</location>
    </subcellularLocation>
</comment>
<name>A0A4U0XGM7_9PEZI</name>
<evidence type="ECO:0000259" key="10">
    <source>
        <dbReference type="Pfam" id="PF21928"/>
    </source>
</evidence>
<feature type="domain" description="XLF-like coiled-coil region" evidence="10">
    <location>
        <begin position="125"/>
        <end position="177"/>
    </location>
</feature>
<evidence type="ECO:0000256" key="7">
    <source>
        <dbReference type="ARBA" id="ARBA00044529"/>
    </source>
</evidence>
<dbReference type="CDD" id="cd22285">
    <property type="entry name" value="HD_XLF_N"/>
    <property type="match status" value="1"/>
</dbReference>
<evidence type="ECO:0000313" key="11">
    <source>
        <dbReference type="EMBL" id="TKA75381.1"/>
    </source>
</evidence>
<evidence type="ECO:0000256" key="8">
    <source>
        <dbReference type="SAM" id="MobiDB-lite"/>
    </source>
</evidence>
<proteinExistence type="inferred from homology"/>
<dbReference type="InterPro" id="IPR038051">
    <property type="entry name" value="XRCC4-like_N_sf"/>
</dbReference>
<gene>
    <name evidence="11" type="ORF">B0A55_06013</name>
</gene>
<evidence type="ECO:0000259" key="9">
    <source>
        <dbReference type="Pfam" id="PF09302"/>
    </source>
</evidence>
<accession>A0A4U0XGM7</accession>
<dbReference type="Pfam" id="PF09302">
    <property type="entry name" value="XLF"/>
    <property type="match status" value="1"/>
</dbReference>
<comment type="caution">
    <text evidence="11">The sequence shown here is derived from an EMBL/GenBank/DDBJ whole genome shotgun (WGS) entry which is preliminary data.</text>
</comment>
<feature type="compositionally biased region" description="Basic and acidic residues" evidence="8">
    <location>
        <begin position="551"/>
        <end position="570"/>
    </location>
</feature>
<comment type="similarity">
    <text evidence="6">Belongs to the XRCC4-XLF family. XLF subfamily.</text>
</comment>